<accession>S0G2H9</accession>
<dbReference type="Proteomes" id="UP000014216">
    <property type="component" value="Unassembled WGS sequence"/>
</dbReference>
<keyword evidence="2" id="KW-1185">Reference proteome</keyword>
<comment type="caution">
    <text evidence="1">The sequence shown here is derived from an EMBL/GenBank/DDBJ whole genome shotgun (WGS) entry which is preliminary data.</text>
</comment>
<name>S0G2H9_9BACT</name>
<protein>
    <submittedName>
        <fullName evidence="1">Uncharacterized protein</fullName>
    </submittedName>
</protein>
<dbReference type="AlphaFoldDB" id="S0G2H9"/>
<dbReference type="RefSeq" id="WP_006963773.1">
    <property type="nucleotide sequence ID" value="NZ_APJX01000001.1"/>
</dbReference>
<proteinExistence type="predicted"/>
<dbReference type="EMBL" id="APJX01000001">
    <property type="protein sequence ID" value="EMS81115.1"/>
    <property type="molecule type" value="Genomic_DNA"/>
</dbReference>
<evidence type="ECO:0000313" key="1">
    <source>
        <dbReference type="EMBL" id="EMS81115.1"/>
    </source>
</evidence>
<organism evidence="1 2">
    <name type="scientific">Desulfotignum phosphitoxidans DSM 13687</name>
    <dbReference type="NCBI Taxonomy" id="1286635"/>
    <lineage>
        <taxon>Bacteria</taxon>
        <taxon>Pseudomonadati</taxon>
        <taxon>Thermodesulfobacteriota</taxon>
        <taxon>Desulfobacteria</taxon>
        <taxon>Desulfobacterales</taxon>
        <taxon>Desulfobacteraceae</taxon>
        <taxon>Desulfotignum</taxon>
    </lineage>
</organism>
<evidence type="ECO:0000313" key="2">
    <source>
        <dbReference type="Proteomes" id="UP000014216"/>
    </source>
</evidence>
<sequence>MIEFCKKRECLSREDRLRRSYYEVLRDELDQFVIGYSLVGSYNNFLRMKIPYPFVELRELKPRARIPSTEFEAQNSFLIIFCEDAIDDRHKKYIRYFDANKTTKTNLLHHKYFPNVENFNRNIKYFETDQFFALLRSLLPVDYALLIQRSRQTRIQYALTHFHVRVDWPIADASEDLARYLRYISKDLYEKGDKYAEDLQKKLFEYYGVPVMAGGRRTAAAVAAQYFRQFDGITTVYVASSESRGLLRMDEKGVSKAVLVEIPDDRVKSLAELGGISRNSFTKNYVVARQRKNVVCILNVRYDYTSHALPSEGGRLREVKPDANWLTVAEEHIWPKPAVLHRAPIPYKMIYATD</sequence>
<dbReference type="PATRIC" id="fig|1286635.3.peg.270"/>
<reference evidence="1 2" key="1">
    <citation type="journal article" date="2013" name="Genome Announc.">
        <title>Draft Genome Sequence of Desulfotignum phosphitoxidans DSM 13687 Strain FiPS-3.</title>
        <authorList>
            <person name="Poehlein A."/>
            <person name="Daniel R."/>
            <person name="Simeonova D.D."/>
        </authorList>
    </citation>
    <scope>NUCLEOTIDE SEQUENCE [LARGE SCALE GENOMIC DNA]</scope>
    <source>
        <strain evidence="1 2">DSM 13687</strain>
    </source>
</reference>
<gene>
    <name evidence="1" type="ORF">Dpo_1c02520</name>
</gene>